<protein>
    <recommendedName>
        <fullName evidence="1">Restriction endonuclease type IV Mrr domain-containing protein</fullName>
    </recommendedName>
</protein>
<dbReference type="GO" id="GO:0004519">
    <property type="term" value="F:endonuclease activity"/>
    <property type="evidence" value="ECO:0007669"/>
    <property type="project" value="InterPro"/>
</dbReference>
<comment type="caution">
    <text evidence="2">The sequence shown here is derived from an EMBL/GenBank/DDBJ whole genome shotgun (WGS) entry which is preliminary data.</text>
</comment>
<accession>A0A5C4NBC7</accession>
<evidence type="ECO:0000313" key="3">
    <source>
        <dbReference type="Proteomes" id="UP000305709"/>
    </source>
</evidence>
<evidence type="ECO:0000259" key="1">
    <source>
        <dbReference type="Pfam" id="PF04471"/>
    </source>
</evidence>
<dbReference type="Pfam" id="PF04471">
    <property type="entry name" value="Mrr_cat"/>
    <property type="match status" value="1"/>
</dbReference>
<sequence length="305" mass="33788">MPRLEATAAHYIKLGEGGKWEEEALHDGVLRFSYRTVPHDACVAGNWDVVRAALMAEPGADPGAVQRHLIQVQTFYTAPETDIFITFHHRRMYWCRPEGAVELLADGTKRRGTVDGWRGDSVGGQPLIPERLSGQLQAVQMFRGTICTVAAKEYLLKKLGDEVLAQVQVAERAEEALLRAQIDLITLLTWQDFETLVELVFSGSGWRRTSTTGGAQKTVDLELVLPSTGDRAFVQVKSRATAKTFQDYVDRLAGMPDISRMFFVWHTGGIGAEPIPATVTPIGPERLAQMVLDAGLTKWLREKVS</sequence>
<dbReference type="OrthoDB" id="819552at2"/>
<feature type="domain" description="Restriction endonuclease type IV Mrr" evidence="1">
    <location>
        <begin position="188"/>
        <end position="255"/>
    </location>
</feature>
<name>A0A5C4NBC7_9RHOB</name>
<dbReference type="RefSeq" id="WP_139081471.1">
    <property type="nucleotide sequence ID" value="NZ_VDFV01000010.1"/>
</dbReference>
<dbReference type="AlphaFoldDB" id="A0A5C4NBC7"/>
<reference evidence="2 3" key="1">
    <citation type="submission" date="2019-06" db="EMBL/GenBank/DDBJ databases">
        <authorList>
            <person name="Jiang L."/>
        </authorList>
    </citation>
    <scope>NUCLEOTIDE SEQUENCE [LARGE SCALE GENOMIC DNA]</scope>
    <source>
        <strain evidence="2 3">YIM 48858</strain>
    </source>
</reference>
<keyword evidence="3" id="KW-1185">Reference proteome</keyword>
<dbReference type="GO" id="GO:0009307">
    <property type="term" value="P:DNA restriction-modification system"/>
    <property type="evidence" value="ECO:0007669"/>
    <property type="project" value="InterPro"/>
</dbReference>
<dbReference type="EMBL" id="VDFV01000010">
    <property type="protein sequence ID" value="TNC72041.1"/>
    <property type="molecule type" value="Genomic_DNA"/>
</dbReference>
<organism evidence="2 3">
    <name type="scientific">Rubellimicrobium roseum</name>
    <dbReference type="NCBI Taxonomy" id="687525"/>
    <lineage>
        <taxon>Bacteria</taxon>
        <taxon>Pseudomonadati</taxon>
        <taxon>Pseudomonadota</taxon>
        <taxon>Alphaproteobacteria</taxon>
        <taxon>Rhodobacterales</taxon>
        <taxon>Roseobacteraceae</taxon>
        <taxon>Rubellimicrobium</taxon>
    </lineage>
</organism>
<dbReference type="InterPro" id="IPR007560">
    <property type="entry name" value="Restrct_endonuc_IV_Mrr"/>
</dbReference>
<gene>
    <name evidence="2" type="ORF">FHG71_09940</name>
</gene>
<evidence type="ECO:0000313" key="2">
    <source>
        <dbReference type="EMBL" id="TNC72041.1"/>
    </source>
</evidence>
<proteinExistence type="predicted"/>
<dbReference type="GO" id="GO:0003677">
    <property type="term" value="F:DNA binding"/>
    <property type="evidence" value="ECO:0007669"/>
    <property type="project" value="InterPro"/>
</dbReference>
<dbReference type="Proteomes" id="UP000305709">
    <property type="component" value="Unassembled WGS sequence"/>
</dbReference>